<dbReference type="AlphaFoldDB" id="A0A3M7Q7Y5"/>
<reference evidence="2 3" key="1">
    <citation type="journal article" date="2018" name="Sci. Rep.">
        <title>Genomic signatures of local adaptation to the degree of environmental predictability in rotifers.</title>
        <authorList>
            <person name="Franch-Gras L."/>
            <person name="Hahn C."/>
            <person name="Garcia-Roger E.M."/>
            <person name="Carmona M.J."/>
            <person name="Serra M."/>
            <person name="Gomez A."/>
        </authorList>
    </citation>
    <scope>NUCLEOTIDE SEQUENCE [LARGE SCALE GENOMIC DNA]</scope>
    <source>
        <strain evidence="2">HYR1</strain>
    </source>
</reference>
<feature type="non-terminal residue" evidence="2">
    <location>
        <position position="1"/>
    </location>
</feature>
<accession>A0A3M7Q7Y5</accession>
<keyword evidence="3" id="KW-1185">Reference proteome</keyword>
<comment type="caution">
    <text evidence="2">The sequence shown here is derived from an EMBL/GenBank/DDBJ whole genome shotgun (WGS) entry which is preliminary data.</text>
</comment>
<evidence type="ECO:0000313" key="3">
    <source>
        <dbReference type="Proteomes" id="UP000276133"/>
    </source>
</evidence>
<evidence type="ECO:0000256" key="1">
    <source>
        <dbReference type="SAM" id="Coils"/>
    </source>
</evidence>
<name>A0A3M7Q7Y5_BRAPC</name>
<gene>
    <name evidence="2" type="ORF">BpHYR1_000422</name>
</gene>
<sequence>QSLKEKLVAFSEEKANSIEARENLAEKLSKCEAVKAHLEAEVQSQDEKLWSLRLELSRQDIAKIQLQDEVKMMEKKLVVLGIENSFFDKKLKELNGSKKQFIDPNFEGDSLIRFYGMKKTKCPFKQDYEDLQNSNENLRNESSMNLPKREEKLIMMFQSELIEATVQQMEVLYLRGKGADYIMKAPERIESTLHVGLNRALKYFYFFYYKYLII</sequence>
<evidence type="ECO:0000313" key="2">
    <source>
        <dbReference type="EMBL" id="RNA07520.1"/>
    </source>
</evidence>
<protein>
    <submittedName>
        <fullName evidence="2">Uncharacterized protein</fullName>
    </submittedName>
</protein>
<proteinExistence type="predicted"/>
<dbReference type="Proteomes" id="UP000276133">
    <property type="component" value="Unassembled WGS sequence"/>
</dbReference>
<organism evidence="2 3">
    <name type="scientific">Brachionus plicatilis</name>
    <name type="common">Marine rotifer</name>
    <name type="synonym">Brachionus muelleri</name>
    <dbReference type="NCBI Taxonomy" id="10195"/>
    <lineage>
        <taxon>Eukaryota</taxon>
        <taxon>Metazoa</taxon>
        <taxon>Spiralia</taxon>
        <taxon>Gnathifera</taxon>
        <taxon>Rotifera</taxon>
        <taxon>Eurotatoria</taxon>
        <taxon>Monogononta</taxon>
        <taxon>Pseudotrocha</taxon>
        <taxon>Ploima</taxon>
        <taxon>Brachionidae</taxon>
        <taxon>Brachionus</taxon>
    </lineage>
</organism>
<feature type="coiled-coil region" evidence="1">
    <location>
        <begin position="21"/>
        <end position="48"/>
    </location>
</feature>
<dbReference type="EMBL" id="REGN01007009">
    <property type="protein sequence ID" value="RNA07520.1"/>
    <property type="molecule type" value="Genomic_DNA"/>
</dbReference>
<keyword evidence="1" id="KW-0175">Coiled coil</keyword>